<evidence type="ECO:0000313" key="2">
    <source>
        <dbReference type="EMBL" id="TEY46814.1"/>
    </source>
</evidence>
<dbReference type="EMBL" id="PHWZ01000312">
    <property type="protein sequence ID" value="TEY46814.1"/>
    <property type="molecule type" value="Genomic_DNA"/>
</dbReference>
<protein>
    <recommendedName>
        <fullName evidence="1">2EXR domain-containing protein</fullName>
    </recommendedName>
</protein>
<feature type="domain" description="2EXR" evidence="1">
    <location>
        <begin position="80"/>
        <end position="152"/>
    </location>
</feature>
<proteinExistence type="predicted"/>
<evidence type="ECO:0000313" key="3">
    <source>
        <dbReference type="Proteomes" id="UP000297299"/>
    </source>
</evidence>
<name>A0A4Y8CW78_9HELO</name>
<accession>A0A4Y8CW78</accession>
<evidence type="ECO:0000259" key="1">
    <source>
        <dbReference type="Pfam" id="PF20150"/>
    </source>
</evidence>
<gene>
    <name evidence="2" type="ORF">BOTCAL_0313g00050</name>
</gene>
<sequence length="394" mass="45536">MSSNKDQELSGTKKDSISKRPEFLHSALNKLGLNSVQKLLAGMLGVESFDAKTSEITDKKRFNITVAGKSVTVITNGGDFGLFEWFPTEIKLKIWKYALKAPRIVSISSKGNKDSLRAYVDFQIFCVGPQNPQLYVNRLTREEAIRRFNHLNEPRSPVIHSKSLLKTTYDSTSDTIWIREIDFWSYSNQTSHRYRYCGYNWMTRSLAITVSSRKALTEWKSLSYLSFILAHSFSELEELIFVMEYLDLTIPGVCDEITFINLTPKAFSEYLLAIKKYSPTMLSLSEEFIIGIIYGEWKPDHWYTSVCSMTQLLKSYFMRKKETAQAIPDPNNTILAKDLYWAFRNRKNRFENPNAARVDEQGREVAKVFRKWTVPPVRFLAATTYKQLEETGRS</sequence>
<organism evidence="2 3">
    <name type="scientific">Botryotinia calthae</name>
    <dbReference type="NCBI Taxonomy" id="38488"/>
    <lineage>
        <taxon>Eukaryota</taxon>
        <taxon>Fungi</taxon>
        <taxon>Dikarya</taxon>
        <taxon>Ascomycota</taxon>
        <taxon>Pezizomycotina</taxon>
        <taxon>Leotiomycetes</taxon>
        <taxon>Helotiales</taxon>
        <taxon>Sclerotiniaceae</taxon>
        <taxon>Botryotinia</taxon>
    </lineage>
</organism>
<dbReference type="AlphaFoldDB" id="A0A4Y8CW78"/>
<keyword evidence="3" id="KW-1185">Reference proteome</keyword>
<dbReference type="OrthoDB" id="3495933at2759"/>
<dbReference type="Pfam" id="PF20150">
    <property type="entry name" value="2EXR"/>
    <property type="match status" value="1"/>
</dbReference>
<comment type="caution">
    <text evidence="2">The sequence shown here is derived from an EMBL/GenBank/DDBJ whole genome shotgun (WGS) entry which is preliminary data.</text>
</comment>
<reference evidence="2 3" key="1">
    <citation type="submission" date="2017-11" db="EMBL/GenBank/DDBJ databases">
        <title>Comparative genomics of Botrytis spp.</title>
        <authorList>
            <person name="Valero-Jimenez C.A."/>
            <person name="Tapia P."/>
            <person name="Veloso J."/>
            <person name="Silva-Moreno E."/>
            <person name="Staats M."/>
            <person name="Valdes J.H."/>
            <person name="Van Kan J.A.L."/>
        </authorList>
    </citation>
    <scope>NUCLEOTIDE SEQUENCE [LARGE SCALE GENOMIC DNA]</scope>
    <source>
        <strain evidence="2 3">MUCL2830</strain>
    </source>
</reference>
<dbReference type="InterPro" id="IPR045518">
    <property type="entry name" value="2EXR"/>
</dbReference>
<dbReference type="Proteomes" id="UP000297299">
    <property type="component" value="Unassembled WGS sequence"/>
</dbReference>